<comment type="caution">
    <text evidence="2">The sequence shown here is derived from an EMBL/GenBank/DDBJ whole genome shotgun (WGS) entry which is preliminary data.</text>
</comment>
<keyword evidence="3" id="KW-1185">Reference proteome</keyword>
<reference evidence="2 3" key="1">
    <citation type="submission" date="2016-08" db="EMBL/GenBank/DDBJ databases">
        <title>Draft genome sequence of Candidatus Piscirickettsia litoralis, from seawater.</title>
        <authorList>
            <person name="Wan X."/>
            <person name="Lee A.J."/>
            <person name="Hou S."/>
            <person name="Donachie S.P."/>
        </authorList>
    </citation>
    <scope>NUCLEOTIDE SEQUENCE [LARGE SCALE GENOMIC DNA]</scope>
    <source>
        <strain evidence="2 3">Y2</strain>
    </source>
</reference>
<evidence type="ECO:0000313" key="3">
    <source>
        <dbReference type="Proteomes" id="UP000094329"/>
    </source>
</evidence>
<keyword evidence="1" id="KW-0472">Membrane</keyword>
<feature type="transmembrane region" description="Helical" evidence="1">
    <location>
        <begin position="234"/>
        <end position="261"/>
    </location>
</feature>
<dbReference type="RefSeq" id="WP_069314507.1">
    <property type="nucleotide sequence ID" value="NZ_MDTU01000007.1"/>
</dbReference>
<evidence type="ECO:0000256" key="1">
    <source>
        <dbReference type="SAM" id="Phobius"/>
    </source>
</evidence>
<accession>A0ABX3A0F6</accession>
<sequence length="284" mass="30290">MAEITESEKNSLKRTLKSRNIQINDELPWNALWVLDQYAPHLLTADNVKKISVDNGTKALLESFFDNIRIIAERIDSHNNSDSFSSTDHQFASAARDLKKLLETDFTLDLKKAFRHKKPYNSLKNSDAILNISAMSEAMDSLNKSNYTDLNNENIQCNIKNKFETLENNIKSQNPSRALHKAMITFLATGIGVMLGATAGCVAGIAAGGGITALTGPGAIVGALVGGIMGTKAGVAIGFAAGAAVGGIIAGSSAGSACIFFKDKENKAEKRKAVEAFSKAQPSP</sequence>
<keyword evidence="1" id="KW-0812">Transmembrane</keyword>
<name>A0ABX3A0F6_9GAMM</name>
<feature type="transmembrane region" description="Helical" evidence="1">
    <location>
        <begin position="186"/>
        <end position="214"/>
    </location>
</feature>
<gene>
    <name evidence="2" type="ORF">BGC07_18355</name>
</gene>
<dbReference type="EMBL" id="MDTU01000007">
    <property type="protein sequence ID" value="ODN41108.1"/>
    <property type="molecule type" value="Genomic_DNA"/>
</dbReference>
<evidence type="ECO:0000313" key="2">
    <source>
        <dbReference type="EMBL" id="ODN41108.1"/>
    </source>
</evidence>
<keyword evidence="1" id="KW-1133">Transmembrane helix</keyword>
<evidence type="ECO:0008006" key="4">
    <source>
        <dbReference type="Google" id="ProtNLM"/>
    </source>
</evidence>
<proteinExistence type="predicted"/>
<protein>
    <recommendedName>
        <fullName evidence="4">Glycine zipper family protein</fullName>
    </recommendedName>
</protein>
<organism evidence="2 3">
    <name type="scientific">Piscirickettsia litoralis</name>
    <dbReference type="NCBI Taxonomy" id="1891921"/>
    <lineage>
        <taxon>Bacteria</taxon>
        <taxon>Pseudomonadati</taxon>
        <taxon>Pseudomonadota</taxon>
        <taxon>Gammaproteobacteria</taxon>
        <taxon>Thiotrichales</taxon>
        <taxon>Piscirickettsiaceae</taxon>
        <taxon>Piscirickettsia</taxon>
    </lineage>
</organism>
<dbReference type="Proteomes" id="UP000094329">
    <property type="component" value="Unassembled WGS sequence"/>
</dbReference>